<proteinExistence type="inferred from homology"/>
<keyword evidence="5" id="KW-0274">FAD</keyword>
<evidence type="ECO:0000256" key="1">
    <source>
        <dbReference type="ARBA" id="ARBA00001974"/>
    </source>
</evidence>
<comment type="similarity">
    <text evidence="2">Belongs to the PheA/TfdB FAD monooxygenase family.</text>
</comment>
<dbReference type="PANTHER" id="PTHR43004">
    <property type="entry name" value="TRK SYSTEM POTASSIUM UPTAKE PROTEIN"/>
    <property type="match status" value="1"/>
</dbReference>
<name>I4W0I6_9GAMM</name>
<dbReference type="PATRIC" id="fig|1163408.3.peg.131"/>
<evidence type="ECO:0000256" key="6">
    <source>
        <dbReference type="ARBA" id="ARBA00024806"/>
    </source>
</evidence>
<comment type="cofactor">
    <cofactor evidence="1">
        <name>FAD</name>
        <dbReference type="ChEBI" id="CHEBI:57692"/>
    </cofactor>
</comment>
<dbReference type="OrthoDB" id="8672648at2"/>
<dbReference type="SUPFAM" id="SSF51905">
    <property type="entry name" value="FAD/NAD(P)-binding domain"/>
    <property type="match status" value="1"/>
</dbReference>
<dbReference type="InterPro" id="IPR002938">
    <property type="entry name" value="FAD-bd"/>
</dbReference>
<organism evidence="9 10">
    <name type="scientific">Rhodanobacter fulvus Jip2</name>
    <dbReference type="NCBI Taxonomy" id="1163408"/>
    <lineage>
        <taxon>Bacteria</taxon>
        <taxon>Pseudomonadati</taxon>
        <taxon>Pseudomonadota</taxon>
        <taxon>Gammaproteobacteria</taxon>
        <taxon>Lysobacterales</taxon>
        <taxon>Rhodanobacteraceae</taxon>
        <taxon>Rhodanobacter</taxon>
    </lineage>
</organism>
<evidence type="ECO:0000256" key="5">
    <source>
        <dbReference type="ARBA" id="ARBA00022827"/>
    </source>
</evidence>
<comment type="function">
    <text evidence="6">Serves to protect the cell against DNA damage by alkyl hydroperoxides. It can use either NADH or NADPH as electron donor for direct reduction of redox dyes or of alkyl hydroperoxides when combined with the AhpC protein.</text>
</comment>
<dbReference type="InterPro" id="IPR036188">
    <property type="entry name" value="FAD/NAD-bd_sf"/>
</dbReference>
<evidence type="ECO:0000256" key="2">
    <source>
        <dbReference type="ARBA" id="ARBA00007801"/>
    </source>
</evidence>
<dbReference type="PRINTS" id="PR00420">
    <property type="entry name" value="RNGMNOXGNASE"/>
</dbReference>
<accession>I4W0I6</accession>
<dbReference type="InterPro" id="IPR036249">
    <property type="entry name" value="Thioredoxin-like_sf"/>
</dbReference>
<evidence type="ECO:0000313" key="9">
    <source>
        <dbReference type="EMBL" id="EIL92977.1"/>
    </source>
</evidence>
<dbReference type="InterPro" id="IPR050641">
    <property type="entry name" value="RIFMO-like"/>
</dbReference>
<dbReference type="Pfam" id="PF01494">
    <property type="entry name" value="FAD_binding_3"/>
    <property type="match status" value="1"/>
</dbReference>
<sequence length="518" mass="56065">MNVSNVDVLICGAGAAGLTLAIDLARRGVAFRLIEKMESPFHGSRGKGLQPRTLEVFDDLGIADRIHALGGPYPPQREYRDDGSHADTPMPADAVATPTEPYGIPWMLPQFLTERVMRDRLAELGHQVQFGCELVALQQNAQGVTATLLAADGKETVHARYLVGADGGRSFVRQALDIGFPGKTLDIRGMVADVTLSGLDREAWHRFGDGSQRQIGICPLRGTEMFQIQAPVPLEGDVDLSAASLDALVAERSGRHDIRVSAVAWASVFRMNARLADRYRIGRVLLIGDAAHTHPPTGGQGLNTSVQDAYNLGWKLAAVLSGAPDALLDSYEEERRPIAANVLGMSTRLLDAARKGDYRRGRDARQLDLGYAGSSLALEGAVRSHALQAGHRAPDAPIHRASGTQARLFDLFRGPHWTLLGHAIDRATVPPHPQLRVHVLGECGDVLDTQGYVREAYGLASGNWVLIRPDGYIGAFIAAEQAEPMRTYLRGVGIRWDTDGRCAKDASMNEEIQPPLTA</sequence>
<keyword evidence="4" id="KW-0285">Flavoprotein</keyword>
<dbReference type="GO" id="GO:0071949">
    <property type="term" value="F:FAD binding"/>
    <property type="evidence" value="ECO:0007669"/>
    <property type="project" value="InterPro"/>
</dbReference>
<dbReference type="eggNOG" id="COG0654">
    <property type="taxonomic scope" value="Bacteria"/>
</dbReference>
<keyword evidence="10" id="KW-1185">Reference proteome</keyword>
<dbReference type="AlphaFoldDB" id="I4W0I6"/>
<dbReference type="Gene3D" id="3.40.30.120">
    <property type="match status" value="1"/>
</dbReference>
<dbReference type="EMBL" id="AJXU01000003">
    <property type="protein sequence ID" value="EIL92977.1"/>
    <property type="molecule type" value="Genomic_DNA"/>
</dbReference>
<dbReference type="Proteomes" id="UP000004210">
    <property type="component" value="Unassembled WGS sequence"/>
</dbReference>
<dbReference type="SUPFAM" id="SSF52833">
    <property type="entry name" value="Thioredoxin-like"/>
    <property type="match status" value="1"/>
</dbReference>
<evidence type="ECO:0000313" key="10">
    <source>
        <dbReference type="Proteomes" id="UP000004210"/>
    </source>
</evidence>
<reference evidence="9 10" key="1">
    <citation type="journal article" date="2012" name="J. Bacteriol.">
        <title>Genome sequences for six rhodanobacter strains, isolated from soils and the terrestrial subsurface, with variable denitrification capabilities.</title>
        <authorList>
            <person name="Kostka J.E."/>
            <person name="Green S.J."/>
            <person name="Rishishwar L."/>
            <person name="Prakash O."/>
            <person name="Katz L.S."/>
            <person name="Marino-Ramirez L."/>
            <person name="Jordan I.K."/>
            <person name="Munk C."/>
            <person name="Ivanova N."/>
            <person name="Mikhailova N."/>
            <person name="Watson D.B."/>
            <person name="Brown S.D."/>
            <person name="Palumbo A.V."/>
            <person name="Brooks S.C."/>
        </authorList>
    </citation>
    <scope>NUCLEOTIDE SEQUENCE [LARGE SCALE GENOMIC DNA]</scope>
    <source>
        <strain evidence="10">Jip2T</strain>
    </source>
</reference>
<evidence type="ECO:0000259" key="8">
    <source>
        <dbReference type="Pfam" id="PF01494"/>
    </source>
</evidence>
<evidence type="ECO:0000256" key="7">
    <source>
        <dbReference type="SAM" id="MobiDB-lite"/>
    </source>
</evidence>
<dbReference type="Gene3D" id="3.30.70.2450">
    <property type="match status" value="1"/>
</dbReference>
<dbReference type="GO" id="GO:0016709">
    <property type="term" value="F:oxidoreductase activity, acting on paired donors, with incorporation or reduction of molecular oxygen, NAD(P)H as one donor, and incorporation of one atom of oxygen"/>
    <property type="evidence" value="ECO:0007669"/>
    <property type="project" value="UniProtKB-ARBA"/>
</dbReference>
<gene>
    <name evidence="9" type="ORF">UU9_00630</name>
</gene>
<protein>
    <recommendedName>
        <fullName evidence="3">Alkyl hydroperoxide reductase subunit F</fullName>
    </recommendedName>
</protein>
<dbReference type="Gene3D" id="3.50.50.60">
    <property type="entry name" value="FAD/NAD(P)-binding domain"/>
    <property type="match status" value="1"/>
</dbReference>
<dbReference type="NCBIfam" id="NF004832">
    <property type="entry name" value="PRK06184.1"/>
    <property type="match status" value="1"/>
</dbReference>
<evidence type="ECO:0000256" key="3">
    <source>
        <dbReference type="ARBA" id="ARBA00020059"/>
    </source>
</evidence>
<dbReference type="RefSeq" id="WP_007079769.1">
    <property type="nucleotide sequence ID" value="NZ_AJXU01000003.1"/>
</dbReference>
<comment type="caution">
    <text evidence="9">The sequence shown here is derived from an EMBL/GenBank/DDBJ whole genome shotgun (WGS) entry which is preliminary data.</text>
</comment>
<feature type="domain" description="FAD-binding" evidence="8">
    <location>
        <begin position="6"/>
        <end position="343"/>
    </location>
</feature>
<dbReference type="PANTHER" id="PTHR43004:SF19">
    <property type="entry name" value="BINDING MONOOXYGENASE, PUTATIVE (JCVI)-RELATED"/>
    <property type="match status" value="1"/>
</dbReference>
<dbReference type="STRING" id="1163408.UU9_00630"/>
<evidence type="ECO:0000256" key="4">
    <source>
        <dbReference type="ARBA" id="ARBA00022630"/>
    </source>
</evidence>
<feature type="region of interest" description="Disordered" evidence="7">
    <location>
        <begin position="72"/>
        <end position="96"/>
    </location>
</feature>